<keyword evidence="6" id="KW-1185">Reference proteome</keyword>
<dbReference type="PANTHER" id="PTHR30154:SF34">
    <property type="entry name" value="TRANSCRIPTIONAL REGULATOR AZLB"/>
    <property type="match status" value="1"/>
</dbReference>
<dbReference type="InterPro" id="IPR000485">
    <property type="entry name" value="AsnC-type_HTH_dom"/>
</dbReference>
<sequence length="166" mass="17807">MQIDTLDSQIVTLFAEDPRMSVLEASRVLKVARATVQARLDKMQRAGVIAGWGPRIAPRELGYVVKAYCALTIRQEAGHDAVATALADIPEVLELHTVSGENDLLACVVARSNADLQRVLDEITATNTVLRSSSVIVLNSHFEGRTLPLVQAAAGEDRPRGAAALP</sequence>
<organism evidence="5 6">
    <name type="scientific">Arthrobacter hankyongi</name>
    <dbReference type="NCBI Taxonomy" id="2904801"/>
    <lineage>
        <taxon>Bacteria</taxon>
        <taxon>Bacillati</taxon>
        <taxon>Actinomycetota</taxon>
        <taxon>Actinomycetes</taxon>
        <taxon>Micrococcales</taxon>
        <taxon>Micrococcaceae</taxon>
        <taxon>Arthrobacter</taxon>
    </lineage>
</organism>
<comment type="caution">
    <text evidence="5">The sequence shown here is derived from an EMBL/GenBank/DDBJ whole genome shotgun (WGS) entry which is preliminary data.</text>
</comment>
<gene>
    <name evidence="5" type="ORF">LVY72_10870</name>
</gene>
<reference evidence="5" key="1">
    <citation type="submission" date="2022-01" db="EMBL/GenBank/DDBJ databases">
        <authorList>
            <person name="Jo J.-H."/>
            <person name="Im W.-T."/>
        </authorList>
    </citation>
    <scope>NUCLEOTIDE SEQUENCE</scope>
    <source>
        <strain evidence="5">I2-34</strain>
    </source>
</reference>
<keyword evidence="3" id="KW-0804">Transcription</keyword>
<dbReference type="PANTHER" id="PTHR30154">
    <property type="entry name" value="LEUCINE-RESPONSIVE REGULATORY PROTEIN"/>
    <property type="match status" value="1"/>
</dbReference>
<dbReference type="EMBL" id="JAKLTQ010000006">
    <property type="protein sequence ID" value="MCG2622414.1"/>
    <property type="molecule type" value="Genomic_DNA"/>
</dbReference>
<feature type="domain" description="HTH asnC-type" evidence="4">
    <location>
        <begin position="3"/>
        <end position="64"/>
    </location>
</feature>
<dbReference type="InterPro" id="IPR019887">
    <property type="entry name" value="Tscrpt_reg_AsnC/Lrp_C"/>
</dbReference>
<dbReference type="InterPro" id="IPR036390">
    <property type="entry name" value="WH_DNA-bd_sf"/>
</dbReference>
<dbReference type="PROSITE" id="PS50956">
    <property type="entry name" value="HTH_ASNC_2"/>
    <property type="match status" value="1"/>
</dbReference>
<evidence type="ECO:0000256" key="3">
    <source>
        <dbReference type="ARBA" id="ARBA00023163"/>
    </source>
</evidence>
<dbReference type="Pfam" id="PF01037">
    <property type="entry name" value="AsnC_trans_reg"/>
    <property type="match status" value="1"/>
</dbReference>
<evidence type="ECO:0000259" key="4">
    <source>
        <dbReference type="PROSITE" id="PS50956"/>
    </source>
</evidence>
<dbReference type="RefSeq" id="WP_237820675.1">
    <property type="nucleotide sequence ID" value="NZ_JAKLTQ010000006.1"/>
</dbReference>
<evidence type="ECO:0000313" key="6">
    <source>
        <dbReference type="Proteomes" id="UP001165368"/>
    </source>
</evidence>
<dbReference type="InterPro" id="IPR036388">
    <property type="entry name" value="WH-like_DNA-bd_sf"/>
</dbReference>
<dbReference type="PRINTS" id="PR00033">
    <property type="entry name" value="HTHASNC"/>
</dbReference>
<keyword evidence="2" id="KW-0238">DNA-binding</keyword>
<evidence type="ECO:0000256" key="1">
    <source>
        <dbReference type="ARBA" id="ARBA00023015"/>
    </source>
</evidence>
<dbReference type="SMART" id="SM00344">
    <property type="entry name" value="HTH_ASNC"/>
    <property type="match status" value="1"/>
</dbReference>
<accession>A0ABS9L6X2</accession>
<protein>
    <submittedName>
        <fullName evidence="5">Lrp/AsnC family transcriptional regulator</fullName>
    </submittedName>
</protein>
<dbReference type="SUPFAM" id="SSF54909">
    <property type="entry name" value="Dimeric alpha+beta barrel"/>
    <property type="match status" value="1"/>
</dbReference>
<proteinExistence type="predicted"/>
<keyword evidence="1" id="KW-0805">Transcription regulation</keyword>
<dbReference type="InterPro" id="IPR011008">
    <property type="entry name" value="Dimeric_a/b-barrel"/>
</dbReference>
<dbReference type="Gene3D" id="1.10.10.10">
    <property type="entry name" value="Winged helix-like DNA-binding domain superfamily/Winged helix DNA-binding domain"/>
    <property type="match status" value="1"/>
</dbReference>
<dbReference type="InterPro" id="IPR019888">
    <property type="entry name" value="Tscrpt_reg_AsnC-like"/>
</dbReference>
<dbReference type="SUPFAM" id="SSF46785">
    <property type="entry name" value="Winged helix' DNA-binding domain"/>
    <property type="match status" value="1"/>
</dbReference>
<dbReference type="Proteomes" id="UP001165368">
    <property type="component" value="Unassembled WGS sequence"/>
</dbReference>
<name>A0ABS9L6X2_9MICC</name>
<dbReference type="Gene3D" id="3.30.70.920">
    <property type="match status" value="1"/>
</dbReference>
<evidence type="ECO:0000313" key="5">
    <source>
        <dbReference type="EMBL" id="MCG2622414.1"/>
    </source>
</evidence>
<evidence type="ECO:0000256" key="2">
    <source>
        <dbReference type="ARBA" id="ARBA00023125"/>
    </source>
</evidence>
<dbReference type="Pfam" id="PF13404">
    <property type="entry name" value="HTH_AsnC-type"/>
    <property type="match status" value="1"/>
</dbReference>